<evidence type="ECO:0000256" key="3">
    <source>
        <dbReference type="ARBA" id="ARBA00012417"/>
    </source>
</evidence>
<dbReference type="SUPFAM" id="SSF53098">
    <property type="entry name" value="Ribonuclease H-like"/>
    <property type="match status" value="1"/>
</dbReference>
<dbReference type="InterPro" id="IPR006309">
    <property type="entry name" value="DnaQ_proteo"/>
</dbReference>
<keyword evidence="6 16" id="KW-0548">Nucleotidyltransferase</keyword>
<evidence type="ECO:0000256" key="11">
    <source>
        <dbReference type="ARBA" id="ARBA00022839"/>
    </source>
</evidence>
<keyword evidence="12 16" id="KW-0460">Magnesium</keyword>
<dbReference type="Pfam" id="PF00929">
    <property type="entry name" value="RNase_T"/>
    <property type="match status" value="1"/>
</dbReference>
<keyword evidence="5 16" id="KW-0808">Transferase</keyword>
<comment type="catalytic activity">
    <reaction evidence="15 16">
        <text>DNA(n) + a 2'-deoxyribonucleoside 5'-triphosphate = DNA(n+1) + diphosphate</text>
        <dbReference type="Rhea" id="RHEA:22508"/>
        <dbReference type="Rhea" id="RHEA-COMP:17339"/>
        <dbReference type="Rhea" id="RHEA-COMP:17340"/>
        <dbReference type="ChEBI" id="CHEBI:33019"/>
        <dbReference type="ChEBI" id="CHEBI:61560"/>
        <dbReference type="ChEBI" id="CHEBI:173112"/>
        <dbReference type="EC" id="2.7.7.7"/>
    </reaction>
</comment>
<proteinExistence type="predicted"/>
<accession>A0ABT0GLZ4</accession>
<protein>
    <recommendedName>
        <fullName evidence="4 16">DNA polymerase III subunit epsilon</fullName>
        <ecNumber evidence="3 16">2.7.7.7</ecNumber>
    </recommendedName>
</protein>
<dbReference type="InterPro" id="IPR012337">
    <property type="entry name" value="RNaseH-like_sf"/>
</dbReference>
<comment type="caution">
    <text evidence="18">The sequence shown here is derived from an EMBL/GenBank/DDBJ whole genome shotgun (WGS) entry which is preliminary data.</text>
</comment>
<dbReference type="Proteomes" id="UP001431449">
    <property type="component" value="Unassembled WGS sequence"/>
</dbReference>
<evidence type="ECO:0000256" key="2">
    <source>
        <dbReference type="ARBA" id="ARBA00001946"/>
    </source>
</evidence>
<comment type="cofactor">
    <cofactor evidence="1 16">
        <name>Mn(2+)</name>
        <dbReference type="ChEBI" id="CHEBI:29035"/>
    </cofactor>
</comment>
<evidence type="ECO:0000256" key="15">
    <source>
        <dbReference type="ARBA" id="ARBA00049244"/>
    </source>
</evidence>
<dbReference type="SMART" id="SM00479">
    <property type="entry name" value="EXOIII"/>
    <property type="match status" value="1"/>
</dbReference>
<feature type="domain" description="Exonuclease" evidence="17">
    <location>
        <begin position="2"/>
        <end position="174"/>
    </location>
</feature>
<dbReference type="Gene3D" id="3.30.420.10">
    <property type="entry name" value="Ribonuclease H-like superfamily/Ribonuclease H"/>
    <property type="match status" value="1"/>
</dbReference>
<dbReference type="EMBL" id="JALNMH010000022">
    <property type="protein sequence ID" value="MCK7595567.1"/>
    <property type="molecule type" value="Genomic_DNA"/>
</dbReference>
<evidence type="ECO:0000256" key="4">
    <source>
        <dbReference type="ARBA" id="ARBA00020352"/>
    </source>
</evidence>
<dbReference type="NCBIfam" id="NF004316">
    <property type="entry name" value="PRK05711.1"/>
    <property type="match status" value="1"/>
</dbReference>
<evidence type="ECO:0000256" key="5">
    <source>
        <dbReference type="ARBA" id="ARBA00022679"/>
    </source>
</evidence>
<gene>
    <name evidence="16 18" type="primary">dnaQ</name>
    <name evidence="18" type="ORF">M0G41_18085</name>
</gene>
<organism evidence="18 19">
    <name type="scientific">Pseudomarimonas salicorniae</name>
    <dbReference type="NCBI Taxonomy" id="2933270"/>
    <lineage>
        <taxon>Bacteria</taxon>
        <taxon>Pseudomonadati</taxon>
        <taxon>Pseudomonadota</taxon>
        <taxon>Gammaproteobacteria</taxon>
        <taxon>Lysobacterales</taxon>
        <taxon>Lysobacteraceae</taxon>
        <taxon>Pseudomarimonas</taxon>
    </lineage>
</organism>
<dbReference type="InterPro" id="IPR013520">
    <property type="entry name" value="Ribonucl_H"/>
</dbReference>
<evidence type="ECO:0000256" key="8">
    <source>
        <dbReference type="ARBA" id="ARBA00022722"/>
    </source>
</evidence>
<dbReference type="InterPro" id="IPR036397">
    <property type="entry name" value="RNaseH_sf"/>
</dbReference>
<evidence type="ECO:0000256" key="16">
    <source>
        <dbReference type="RuleBase" id="RU364087"/>
    </source>
</evidence>
<dbReference type="EC" id="2.7.7.7" evidence="3 16"/>
<keyword evidence="7 16" id="KW-0235">DNA replication</keyword>
<sequence length="242" mass="26917">MRLVVLDTETTGLSVEKGHRVVEIGCVELVERRPSGRHFQRYLNPDRSMDAGASEVTGLTDEFLSDKPRFAEVLGPFVEFVRGAELIIHNAAFDVGFLNAELVRAGWPERLDQMCQVTDTLAMARERYPGQRNSLDALCKRLDVNNQHRTLHGALLDAEILAEVYLAMTSGQGALELAAPMADRSRQPKVGQGIRSTRPLRIEKADEAELERHAMQLAAMRRAGACLWPEADDRFHDGQAVA</sequence>
<keyword evidence="10 16" id="KW-0378">Hydrolase</keyword>
<dbReference type="CDD" id="cd06131">
    <property type="entry name" value="DNA_pol_III_epsilon_Ecoli_like"/>
    <property type="match status" value="1"/>
</dbReference>
<dbReference type="PANTHER" id="PTHR30231:SF41">
    <property type="entry name" value="DNA POLYMERASE III SUBUNIT EPSILON"/>
    <property type="match status" value="1"/>
</dbReference>
<evidence type="ECO:0000256" key="1">
    <source>
        <dbReference type="ARBA" id="ARBA00001936"/>
    </source>
</evidence>
<evidence type="ECO:0000313" key="18">
    <source>
        <dbReference type="EMBL" id="MCK7595567.1"/>
    </source>
</evidence>
<evidence type="ECO:0000256" key="6">
    <source>
        <dbReference type="ARBA" id="ARBA00022695"/>
    </source>
</evidence>
<evidence type="ECO:0000256" key="10">
    <source>
        <dbReference type="ARBA" id="ARBA00022801"/>
    </source>
</evidence>
<dbReference type="GO" id="GO:0003887">
    <property type="term" value="F:DNA-directed DNA polymerase activity"/>
    <property type="evidence" value="ECO:0007669"/>
    <property type="project" value="UniProtKB-EC"/>
</dbReference>
<dbReference type="NCBIfam" id="TIGR00573">
    <property type="entry name" value="dnaq"/>
    <property type="match status" value="1"/>
</dbReference>
<comment type="function">
    <text evidence="16">DNA polymerase III is a complex, multichain enzyme responsible for most of the replicative synthesis in bacteria. The epsilon subunit contain the editing function and is a proofreading 3'-5' exonuclease.</text>
</comment>
<evidence type="ECO:0000313" key="19">
    <source>
        <dbReference type="Proteomes" id="UP001431449"/>
    </source>
</evidence>
<evidence type="ECO:0000256" key="7">
    <source>
        <dbReference type="ARBA" id="ARBA00022705"/>
    </source>
</evidence>
<evidence type="ECO:0000256" key="9">
    <source>
        <dbReference type="ARBA" id="ARBA00022723"/>
    </source>
</evidence>
<evidence type="ECO:0000256" key="12">
    <source>
        <dbReference type="ARBA" id="ARBA00022842"/>
    </source>
</evidence>
<dbReference type="NCBIfam" id="TIGR01406">
    <property type="entry name" value="dnaQ_proteo"/>
    <property type="match status" value="1"/>
</dbReference>
<keyword evidence="13 16" id="KW-0239">DNA-directed DNA polymerase</keyword>
<keyword evidence="8 16" id="KW-0540">Nuclease</keyword>
<evidence type="ECO:0000256" key="13">
    <source>
        <dbReference type="ARBA" id="ARBA00022932"/>
    </source>
</evidence>
<name>A0ABT0GLZ4_9GAMM</name>
<dbReference type="InterPro" id="IPR006054">
    <property type="entry name" value="DnaQ"/>
</dbReference>
<dbReference type="RefSeq" id="WP_248211600.1">
    <property type="nucleotide sequence ID" value="NZ_JALNMH010000022.1"/>
</dbReference>
<keyword evidence="14 16" id="KW-0464">Manganese</keyword>
<keyword evidence="9 16" id="KW-0479">Metal-binding</keyword>
<dbReference type="PANTHER" id="PTHR30231">
    <property type="entry name" value="DNA POLYMERASE III SUBUNIT EPSILON"/>
    <property type="match status" value="1"/>
</dbReference>
<reference evidence="18" key="1">
    <citation type="submission" date="2022-04" db="EMBL/GenBank/DDBJ databases">
        <title>Lysobacter sp. CAU 1642 isolated from sea sand.</title>
        <authorList>
            <person name="Kim W."/>
        </authorList>
    </citation>
    <scope>NUCLEOTIDE SEQUENCE</scope>
    <source>
        <strain evidence="18">CAU 1642</strain>
    </source>
</reference>
<comment type="subunit">
    <text evidence="16">DNA polymerase III contains a core (composed of alpha, epsilon and theta chains) that associates with a tau subunit. This core dimerizes to form the POLIII' complex. PolIII' associates with the gamma complex (composed of gamma, delta, delta', psi and chi chains) and with the beta chain to form the complete DNA polymerase III complex.</text>
</comment>
<keyword evidence="11 16" id="KW-0269">Exonuclease</keyword>
<comment type="cofactor">
    <cofactor evidence="2 16">
        <name>Mg(2+)</name>
        <dbReference type="ChEBI" id="CHEBI:18420"/>
    </cofactor>
</comment>
<evidence type="ECO:0000259" key="17">
    <source>
        <dbReference type="SMART" id="SM00479"/>
    </source>
</evidence>
<evidence type="ECO:0000256" key="14">
    <source>
        <dbReference type="ARBA" id="ARBA00023211"/>
    </source>
</evidence>
<keyword evidence="19" id="KW-1185">Reference proteome</keyword>